<organism evidence="9 10">
    <name type="scientific">Mizuhopecten yessoensis</name>
    <name type="common">Japanese scallop</name>
    <name type="synonym">Patinopecten yessoensis</name>
    <dbReference type="NCBI Taxonomy" id="6573"/>
    <lineage>
        <taxon>Eukaryota</taxon>
        <taxon>Metazoa</taxon>
        <taxon>Spiralia</taxon>
        <taxon>Lophotrochozoa</taxon>
        <taxon>Mollusca</taxon>
        <taxon>Bivalvia</taxon>
        <taxon>Autobranchia</taxon>
        <taxon>Pteriomorphia</taxon>
        <taxon>Pectinida</taxon>
        <taxon>Pectinoidea</taxon>
        <taxon>Pectinidae</taxon>
        <taxon>Mizuhopecten</taxon>
    </lineage>
</organism>
<gene>
    <name evidence="9" type="ORF">KP79_PYT08105</name>
</gene>
<feature type="transmembrane region" description="Helical" evidence="8">
    <location>
        <begin position="453"/>
        <end position="476"/>
    </location>
</feature>
<accession>A0A210PRG8</accession>
<keyword evidence="3 8" id="KW-0812">Transmembrane</keyword>
<dbReference type="GO" id="GO:0016020">
    <property type="term" value="C:membrane"/>
    <property type="evidence" value="ECO:0007669"/>
    <property type="project" value="UniProtKB-SubCell"/>
</dbReference>
<feature type="region of interest" description="Disordered" evidence="7">
    <location>
        <begin position="672"/>
        <end position="747"/>
    </location>
</feature>
<keyword evidence="5 8" id="KW-0472">Membrane</keyword>
<feature type="transmembrane region" description="Helical" evidence="8">
    <location>
        <begin position="553"/>
        <end position="572"/>
    </location>
</feature>
<evidence type="ECO:0000256" key="7">
    <source>
        <dbReference type="SAM" id="MobiDB-lite"/>
    </source>
</evidence>
<feature type="compositionally biased region" description="Polar residues" evidence="7">
    <location>
        <begin position="72"/>
        <end position="93"/>
    </location>
</feature>
<feature type="transmembrane region" description="Helical" evidence="8">
    <location>
        <begin position="135"/>
        <end position="152"/>
    </location>
</feature>
<feature type="transmembrane region" description="Helical" evidence="8">
    <location>
        <begin position="6"/>
        <end position="25"/>
    </location>
</feature>
<comment type="similarity">
    <text evidence="2">Belongs to the LIMR family.</text>
</comment>
<keyword evidence="10" id="KW-1185">Reference proteome</keyword>
<evidence type="ECO:0000256" key="8">
    <source>
        <dbReference type="SAM" id="Phobius"/>
    </source>
</evidence>
<feature type="compositionally biased region" description="Basic and acidic residues" evidence="7">
    <location>
        <begin position="619"/>
        <end position="636"/>
    </location>
</feature>
<feature type="compositionally biased region" description="Polar residues" evidence="7">
    <location>
        <begin position="711"/>
        <end position="725"/>
    </location>
</feature>
<feature type="region of interest" description="Disordered" evidence="7">
    <location>
        <begin position="72"/>
        <end position="102"/>
    </location>
</feature>
<keyword evidence="6" id="KW-0175">Coiled coil</keyword>
<evidence type="ECO:0000313" key="9">
    <source>
        <dbReference type="EMBL" id="OWF39089.1"/>
    </source>
</evidence>
<dbReference type="PANTHER" id="PTHR21355:SF0">
    <property type="entry name" value="G-PROTEIN COUPLED RECEPTOR-ASSOCIATED PROTEIN LMBRD2"/>
    <property type="match status" value="1"/>
</dbReference>
<sequence length="747" mass="85451">MSAGPLVVEIICTCCLAAFLLHRYGDLRKQHVLVTLATFVAWYFSFMIIFVLPLDVSSTFYRQCLRDNQTPQLSTTTARSPNSSGIDNVTETPISPPAGENSTTLGTPTGAQALHLSISPCEQPLSHVPDDVLPALWHVVYWTSQFLTWLLLPMMQSYSTAGDFSVAGKIKTAIIENIIYYATYLLIFGVCLIYVAVRPDLHIDAEKLKVIGVTASNTWGLFLLVLLLGYGLVEVPRTIWNSGKTVYTLQRTQFKIAKLSTEKTEAEENLEDVLDEIKQVSEKIRYNHPLRKHMDTILLKCPDSLRQNVCSNNDDYEDFNKPQDVPSEKTLVRLHKHVIQATQTNHRTQAQWNNLMSKAYELENISSNEGKTDRIFLSSNGRTTSGLWSSVYTPTVEWYWKCLLRPWFRRILAVLLTVLSFMVVWSECLFFIKEPVLSLFAVFIDLAKQNYDYVYIELASIITIAYLCFCAYYSVFQIRILNFYYIAPHHQTDEYSLVFTGMMLCRLTPPLCLNFLGLIHLDSHITYRANLEETSYTEIMGHMDVISFVSDGFNIYFPIAIVLLCICTYFSLGSRILQFLGFSQFIGDDDMTQEFVDEGREIIRRERRRVERKAEGEARRRQWTEKFGDGSSDRATPRGNGVEQDGYSRRVTVPEKDEDLDVEILNLDLEMEAKQTVPRSPDENDRTELLRQAEPIDYTGETTDVLDDWRGNNQTHQSYQSQAAGHSSRFGSQRSFSRPPKGIFDDV</sequence>
<dbReference type="InterPro" id="IPR006876">
    <property type="entry name" value="LMBR1-like_membr_prot"/>
</dbReference>
<evidence type="ECO:0000256" key="4">
    <source>
        <dbReference type="ARBA" id="ARBA00022989"/>
    </source>
</evidence>
<feature type="compositionally biased region" description="Basic and acidic residues" evidence="7">
    <location>
        <begin position="680"/>
        <end position="691"/>
    </location>
</feature>
<dbReference type="AlphaFoldDB" id="A0A210PRG8"/>
<feature type="transmembrane region" description="Helical" evidence="8">
    <location>
        <begin position="32"/>
        <end position="52"/>
    </location>
</feature>
<reference evidence="9 10" key="1">
    <citation type="journal article" date="2017" name="Nat. Ecol. Evol.">
        <title>Scallop genome provides insights into evolution of bilaterian karyotype and development.</title>
        <authorList>
            <person name="Wang S."/>
            <person name="Zhang J."/>
            <person name="Jiao W."/>
            <person name="Li J."/>
            <person name="Xun X."/>
            <person name="Sun Y."/>
            <person name="Guo X."/>
            <person name="Huan P."/>
            <person name="Dong B."/>
            <person name="Zhang L."/>
            <person name="Hu X."/>
            <person name="Sun X."/>
            <person name="Wang J."/>
            <person name="Zhao C."/>
            <person name="Wang Y."/>
            <person name="Wang D."/>
            <person name="Huang X."/>
            <person name="Wang R."/>
            <person name="Lv J."/>
            <person name="Li Y."/>
            <person name="Zhang Z."/>
            <person name="Liu B."/>
            <person name="Lu W."/>
            <person name="Hui Y."/>
            <person name="Liang J."/>
            <person name="Zhou Z."/>
            <person name="Hou R."/>
            <person name="Li X."/>
            <person name="Liu Y."/>
            <person name="Li H."/>
            <person name="Ning X."/>
            <person name="Lin Y."/>
            <person name="Zhao L."/>
            <person name="Xing Q."/>
            <person name="Dou J."/>
            <person name="Li Y."/>
            <person name="Mao J."/>
            <person name="Guo H."/>
            <person name="Dou H."/>
            <person name="Li T."/>
            <person name="Mu C."/>
            <person name="Jiang W."/>
            <person name="Fu Q."/>
            <person name="Fu X."/>
            <person name="Miao Y."/>
            <person name="Liu J."/>
            <person name="Yu Q."/>
            <person name="Li R."/>
            <person name="Liao H."/>
            <person name="Li X."/>
            <person name="Kong Y."/>
            <person name="Jiang Z."/>
            <person name="Chourrout D."/>
            <person name="Li R."/>
            <person name="Bao Z."/>
        </authorList>
    </citation>
    <scope>NUCLEOTIDE SEQUENCE [LARGE SCALE GENOMIC DNA]</scope>
    <source>
        <strain evidence="9 10">PY_sf001</strain>
    </source>
</reference>
<feature type="transmembrane region" description="Helical" evidence="8">
    <location>
        <begin position="411"/>
        <end position="433"/>
    </location>
</feature>
<evidence type="ECO:0000256" key="5">
    <source>
        <dbReference type="ARBA" id="ARBA00023136"/>
    </source>
</evidence>
<dbReference type="STRING" id="6573.A0A210PRG8"/>
<keyword evidence="4 8" id="KW-1133">Transmembrane helix</keyword>
<evidence type="ECO:0000256" key="2">
    <source>
        <dbReference type="ARBA" id="ARBA00010487"/>
    </source>
</evidence>
<dbReference type="PANTHER" id="PTHR21355">
    <property type="entry name" value="G-PROTEIN COUPLED RECEPTOR-ASSOCIATED PROTEIN LMBRD2"/>
    <property type="match status" value="1"/>
</dbReference>
<dbReference type="Pfam" id="PF04791">
    <property type="entry name" value="LMBR1"/>
    <property type="match status" value="1"/>
</dbReference>
<evidence type="ECO:0000256" key="3">
    <source>
        <dbReference type="ARBA" id="ARBA00022692"/>
    </source>
</evidence>
<dbReference type="EMBL" id="NEDP02005544">
    <property type="protein sequence ID" value="OWF39089.1"/>
    <property type="molecule type" value="Genomic_DNA"/>
</dbReference>
<comment type="caution">
    <text evidence="9">The sequence shown here is derived from an EMBL/GenBank/DDBJ whole genome shotgun (WGS) entry which is preliminary data.</text>
</comment>
<feature type="compositionally biased region" description="Low complexity" evidence="7">
    <location>
        <begin position="727"/>
        <end position="738"/>
    </location>
</feature>
<dbReference type="InterPro" id="IPR051584">
    <property type="entry name" value="GPCR-associated_LMBR1"/>
</dbReference>
<evidence type="ECO:0000256" key="1">
    <source>
        <dbReference type="ARBA" id="ARBA00004141"/>
    </source>
</evidence>
<comment type="subcellular location">
    <subcellularLocation>
        <location evidence="1">Membrane</location>
        <topology evidence="1">Multi-pass membrane protein</topology>
    </subcellularLocation>
</comment>
<evidence type="ECO:0000256" key="6">
    <source>
        <dbReference type="SAM" id="Coils"/>
    </source>
</evidence>
<protein>
    <submittedName>
        <fullName evidence="9">LMBR1 domain-containing protein 2</fullName>
    </submittedName>
</protein>
<feature type="transmembrane region" description="Helical" evidence="8">
    <location>
        <begin position="178"/>
        <end position="197"/>
    </location>
</feature>
<feature type="region of interest" description="Disordered" evidence="7">
    <location>
        <begin position="619"/>
        <end position="653"/>
    </location>
</feature>
<name>A0A210PRG8_MIZYE</name>
<dbReference type="OrthoDB" id="203099at2759"/>
<dbReference type="Proteomes" id="UP000242188">
    <property type="component" value="Unassembled WGS sequence"/>
</dbReference>
<feature type="coiled-coil region" evidence="6">
    <location>
        <begin position="249"/>
        <end position="283"/>
    </location>
</feature>
<feature type="transmembrane region" description="Helical" evidence="8">
    <location>
        <begin position="217"/>
        <end position="235"/>
    </location>
</feature>
<proteinExistence type="inferred from homology"/>
<evidence type="ECO:0000313" key="10">
    <source>
        <dbReference type="Proteomes" id="UP000242188"/>
    </source>
</evidence>